<proteinExistence type="predicted"/>
<dbReference type="InterPro" id="IPR013783">
    <property type="entry name" value="Ig-like_fold"/>
</dbReference>
<dbReference type="Pfam" id="PF17957">
    <property type="entry name" value="Big_7"/>
    <property type="match status" value="7"/>
</dbReference>
<protein>
    <submittedName>
        <fullName evidence="1">Uncharacterized protein</fullName>
    </submittedName>
</protein>
<organism evidence="1">
    <name type="scientific">Fervidobacterium nodosum</name>
    <dbReference type="NCBI Taxonomy" id="2424"/>
    <lineage>
        <taxon>Bacteria</taxon>
        <taxon>Thermotogati</taxon>
        <taxon>Thermotogota</taxon>
        <taxon>Thermotogae</taxon>
        <taxon>Thermotogales</taxon>
        <taxon>Fervidobacteriaceae</taxon>
        <taxon>Fervidobacterium</taxon>
    </lineage>
</organism>
<dbReference type="Gene3D" id="2.60.40.10">
    <property type="entry name" value="Immunoglobulins"/>
    <property type="match status" value="8"/>
</dbReference>
<comment type="caution">
    <text evidence="1">The sequence shown here is derived from an EMBL/GenBank/DDBJ whole genome shotgun (WGS) entry which is preliminary data.</text>
</comment>
<name>A0A7C5U346_9BACT</name>
<gene>
    <name evidence="1" type="ORF">ENM46_01895</name>
</gene>
<sequence>MRHVKIIVFMITTVFTILLLTTCNGLTPKPSVKLQVISPKENSIISGQGKIIIQVEKADLVRLIEIFVSNKKVGEISSPPFEFEFDTKDFPSGKNTILVKALLQNNQILTSSVNITIDNPPQIVITNPVNGTIISTEITLQATATDDFEVKKVEFYSSLESEGLKLISSVTNSVNGYYQTKWYPEKSGNYTIIAKAHDNVGNVGETIVNLVVDKTAPVVKIVSPKAGELLSPGSIPIVVEAYDDYTETYSKIRNKGVNSFNCISKVEFFVNNTKIGEKEEEPFVLVWDSSKATPNDYTIRVKAYDLYNNFAESSVSVKLSDTLKVLITQPTENSLLNGIFTIKVNAQSPSGVKNVKFFLDNLYIGIDETEPYELSIDSRVYNQGEHTIKVEAIDKNGKVSSAQVKVIFRKFIVCGDFGITENIYNDTYNWDNAISETFGTEWKVADWNDIKNYFNNGGNLAALFDGLGILKSQSVWCKLNGYQSNYFGYPFYRTLFYRIERTEGDNVSAGPSIDGLNNNFIRLGAWTGQNKVLAYRKTPLTEKYVTIKSLKNNEIVFGTRTISLEFSEGFKPKKVKFYLNNTLLSTVSSEPFEYVLNTSTITPGTYRFSVLAEGTDFTNYYDSVIIEIPSFSVQITSPTKDSYLSGIVEVQLNASDTKNLLDRIELYVDDTKLSEISSSPYKFQINTKNYPDGTHVLLVKYYSKDGKYGENSVTTVFDNTLPTVNILSPTQNSIINGIFDVRTSIGDNISLSKLELFVDELKESQITIEGTNTTKTTQLDTKKYVSGYHNLKVGVTDKANNYSEKSIKVLIDQPPSVQISNPASGTNISGTFNVLTNIKDDFRVTKVSMYVDNQKIEEKTVGPFDFSYTVGDAPNKQHTISIEAIDNSNNTSQENIIVTFWKLYQDFESTSWKSVFENYQEGSTDTGKVPIIVTVPGSSGVQTKALKLGGIADNKEIWFSFNATLNRNATISFKYKVSSEQTDVFEFFVKNEKQLLEQNSGQSLWLSYTKELAAGTYSFKFLYKKDIQGSQYDDCVYIDEVNIKYKDQ</sequence>
<dbReference type="AlphaFoldDB" id="A0A7C5U346"/>
<dbReference type="EMBL" id="DRXW01000121">
    <property type="protein sequence ID" value="HHR33683.1"/>
    <property type="molecule type" value="Genomic_DNA"/>
</dbReference>
<accession>A0A7C5U346</accession>
<evidence type="ECO:0000313" key="1">
    <source>
        <dbReference type="EMBL" id="HHR33683.1"/>
    </source>
</evidence>
<reference evidence="1" key="1">
    <citation type="journal article" date="2020" name="mSystems">
        <title>Genome- and Community-Level Interaction Insights into Carbon Utilization and Element Cycling Functions of Hydrothermarchaeota in Hydrothermal Sediment.</title>
        <authorList>
            <person name="Zhou Z."/>
            <person name="Liu Y."/>
            <person name="Xu W."/>
            <person name="Pan J."/>
            <person name="Luo Z.H."/>
            <person name="Li M."/>
        </authorList>
    </citation>
    <scope>NUCLEOTIDE SEQUENCE [LARGE SCALE GENOMIC DNA]</scope>
    <source>
        <strain evidence="1">SpSt-1088</strain>
    </source>
</reference>